<proteinExistence type="predicted"/>
<dbReference type="Proteomes" id="UP000189464">
    <property type="component" value="Chromosome"/>
</dbReference>
<evidence type="ECO:0000256" key="1">
    <source>
        <dbReference type="SAM" id="Phobius"/>
    </source>
</evidence>
<keyword evidence="1" id="KW-1133">Transmembrane helix</keyword>
<organism evidence="2 3">
    <name type="scientific">Desulforamulus ferrireducens</name>
    <dbReference type="NCBI Taxonomy" id="1833852"/>
    <lineage>
        <taxon>Bacteria</taxon>
        <taxon>Bacillati</taxon>
        <taxon>Bacillota</taxon>
        <taxon>Clostridia</taxon>
        <taxon>Eubacteriales</taxon>
        <taxon>Peptococcaceae</taxon>
        <taxon>Desulforamulus</taxon>
    </lineage>
</organism>
<dbReference type="OrthoDB" id="1756190at2"/>
<gene>
    <name evidence="2" type="ORF">B0537_09365</name>
</gene>
<keyword evidence="1" id="KW-0812">Transmembrane</keyword>
<reference evidence="2 3" key="1">
    <citation type="journal article" date="2016" name="Int. J. Syst. Evol. Microbiol.">
        <title>Desulfotomaculum ferrireducens sp. nov., a moderately thermophilic sulfate-reducing and dissimilatory Fe(III)-reducing bacterium isolated from compost.</title>
        <authorList>
            <person name="Yang G."/>
            <person name="Guo J."/>
            <person name="Zhuang L."/>
            <person name="Yuan Y."/>
            <person name="Zhou S."/>
        </authorList>
    </citation>
    <scope>NUCLEOTIDE SEQUENCE [LARGE SCALE GENOMIC DNA]</scope>
    <source>
        <strain evidence="2 3">GSS09</strain>
    </source>
</reference>
<accession>A0A1S6IWX4</accession>
<protein>
    <submittedName>
        <fullName evidence="2">Uncharacterized protein</fullName>
    </submittedName>
</protein>
<evidence type="ECO:0000313" key="2">
    <source>
        <dbReference type="EMBL" id="AQS59274.1"/>
    </source>
</evidence>
<dbReference type="AlphaFoldDB" id="A0A1S6IWX4"/>
<sequence length="336" mass="39958">MLRPFKINGIVLNHELTKGNMKRKIIMILLSILLLWALVTLYFYCQHLHKVKRIPLYENYQIGDTTVCLRELRLINYEQIPLEYDNLPWYIELTRHLPQPLIMPYFKMITFYRHSYVFNDEYGTAYLQGYAISKDETRIFGPDKKIDIWLAGPHEVGYLGGNSTMQRYESDNFYFFSCEGRNVPLNPTELTIMVNDKINNKDYKLPLKLNWQTKTYTFFNRQTSHYQNCNPVVKVEEFIDLQEKGKSEKLAQLILAERLPSISWQATTHDYWHKPKQMRLSYYEKYQGLADVISVNITFGEVIDPYEFHGQAQQKFYLVDHRGTWKIIHIGPLEKL</sequence>
<keyword evidence="3" id="KW-1185">Reference proteome</keyword>
<feature type="transmembrane region" description="Helical" evidence="1">
    <location>
        <begin position="25"/>
        <end position="44"/>
    </location>
</feature>
<dbReference type="RefSeq" id="WP_077714343.1">
    <property type="nucleotide sequence ID" value="NZ_CP019698.1"/>
</dbReference>
<dbReference type="EMBL" id="CP019698">
    <property type="protein sequence ID" value="AQS59274.1"/>
    <property type="molecule type" value="Genomic_DNA"/>
</dbReference>
<keyword evidence="1" id="KW-0472">Membrane</keyword>
<evidence type="ECO:0000313" key="3">
    <source>
        <dbReference type="Proteomes" id="UP000189464"/>
    </source>
</evidence>
<dbReference type="KEGG" id="dfg:B0537_09365"/>
<name>A0A1S6IWX4_9FIRM</name>